<sequence>MKITKTNYEDNLWLILDSIKKAELIGLDLEFTGLYLNHDTGFHKYDTLDERYRKMKAITNEFWMCQLGICTFHYSEETQRYIARPFTIYTVPYSDSRNLSVSVDSMRFLVENGFDMNLLFKEGITCCRMNEIDIENYEDWGGKSRESKRISNEHREMMEGYTQQIIGFINGNEKELNLNMPSEYVKKMFYGPLGVVNNFRGVEFSTNTKNAQIWINVKRQKSRQAVYCPPVVEQEEADSKNVKIMSFLGVTQVFAAILHKKVPLIMHNPYFDITYLYNHFIGPLPDTFLQFKRDIFNLFPVIYDTKYFIRHFFSREKFISKTKLESLYRYCYERKQLKDLVKVNFDDSFIDYLGEGKEHEAGYDAYMTGVVFLFYSKYAAKNAGREMWDIVRDAKNKICLFQHKATFIDFEYLEEEDMDVFMDNVLKLASSNKATAEQVAKEMAAFGDVEVTMVANQEYFVSFDHINDGFSLDSIIDTLNQTSHYKAGNFCMRNQIKPN</sequence>
<proteinExistence type="inferred from homology"/>
<gene>
    <name evidence="2" type="ORF">BSTOLATCC_MIC59481</name>
</gene>
<comment type="caution">
    <text evidence="2">The sequence shown here is derived from an EMBL/GenBank/DDBJ whole genome shotgun (WGS) entry which is preliminary data.</text>
</comment>
<organism evidence="2 3">
    <name type="scientific">Blepharisma stoltei</name>
    <dbReference type="NCBI Taxonomy" id="1481888"/>
    <lineage>
        <taxon>Eukaryota</taxon>
        <taxon>Sar</taxon>
        <taxon>Alveolata</taxon>
        <taxon>Ciliophora</taxon>
        <taxon>Postciliodesmatophora</taxon>
        <taxon>Heterotrichea</taxon>
        <taxon>Heterotrichida</taxon>
        <taxon>Blepharismidae</taxon>
        <taxon>Blepharisma</taxon>
    </lineage>
</organism>
<keyword evidence="3" id="KW-1185">Reference proteome</keyword>
<name>A0AAU9K593_9CILI</name>
<evidence type="ECO:0000313" key="2">
    <source>
        <dbReference type="EMBL" id="CAG9333664.1"/>
    </source>
</evidence>
<accession>A0AAU9K593</accession>
<dbReference type="PANTHER" id="PTHR15092:SF22">
    <property type="entry name" value="POLY(A)-SPECIFIC RIBONUCLEASE PNLDC1"/>
    <property type="match status" value="1"/>
</dbReference>
<dbReference type="InterPro" id="IPR036397">
    <property type="entry name" value="RNaseH_sf"/>
</dbReference>
<dbReference type="Pfam" id="PF04857">
    <property type="entry name" value="CAF1"/>
    <property type="match status" value="1"/>
</dbReference>
<dbReference type="Gene3D" id="3.30.420.10">
    <property type="entry name" value="Ribonuclease H-like superfamily/Ribonuclease H"/>
    <property type="match status" value="2"/>
</dbReference>
<dbReference type="GO" id="GO:0003723">
    <property type="term" value="F:RNA binding"/>
    <property type="evidence" value="ECO:0007669"/>
    <property type="project" value="TreeGrafter"/>
</dbReference>
<dbReference type="PANTHER" id="PTHR15092">
    <property type="entry name" value="POLY A -SPECIFIC RIBONUCLEASE/TARGET OF EGR1, MEMBER 1"/>
    <property type="match status" value="1"/>
</dbReference>
<dbReference type="Proteomes" id="UP001162131">
    <property type="component" value="Unassembled WGS sequence"/>
</dbReference>
<dbReference type="InterPro" id="IPR051181">
    <property type="entry name" value="CAF1_poly(A)_ribonucleases"/>
</dbReference>
<dbReference type="GO" id="GO:0000175">
    <property type="term" value="F:3'-5'-RNA exonuclease activity"/>
    <property type="evidence" value="ECO:0007669"/>
    <property type="project" value="TreeGrafter"/>
</dbReference>
<dbReference type="EMBL" id="CAJZBQ010000057">
    <property type="protein sequence ID" value="CAG9333664.1"/>
    <property type="molecule type" value="Genomic_DNA"/>
</dbReference>
<dbReference type="AlphaFoldDB" id="A0AAU9K593"/>
<dbReference type="InterPro" id="IPR012337">
    <property type="entry name" value="RNaseH-like_sf"/>
</dbReference>
<dbReference type="SUPFAM" id="SSF53098">
    <property type="entry name" value="Ribonuclease H-like"/>
    <property type="match status" value="1"/>
</dbReference>
<dbReference type="InterPro" id="IPR006941">
    <property type="entry name" value="RNase_CAF1"/>
</dbReference>
<protein>
    <submittedName>
        <fullName evidence="2">Uncharacterized protein</fullName>
    </submittedName>
</protein>
<comment type="similarity">
    <text evidence="1">Belongs to the CAF1 family.</text>
</comment>
<evidence type="ECO:0000313" key="3">
    <source>
        <dbReference type="Proteomes" id="UP001162131"/>
    </source>
</evidence>
<evidence type="ECO:0000256" key="1">
    <source>
        <dbReference type="ARBA" id="ARBA00008372"/>
    </source>
</evidence>
<reference evidence="2" key="1">
    <citation type="submission" date="2021-09" db="EMBL/GenBank/DDBJ databases">
        <authorList>
            <consortium name="AG Swart"/>
            <person name="Singh M."/>
            <person name="Singh A."/>
            <person name="Seah K."/>
            <person name="Emmerich C."/>
        </authorList>
    </citation>
    <scope>NUCLEOTIDE SEQUENCE</scope>
    <source>
        <strain evidence="2">ATCC30299</strain>
    </source>
</reference>